<dbReference type="EMBL" id="VIBQ01000012">
    <property type="protein sequence ID" value="KAB8343056.1"/>
    <property type="molecule type" value="Genomic_DNA"/>
</dbReference>
<keyword evidence="6" id="KW-1185">Reference proteome</keyword>
<dbReference type="GO" id="GO:0006364">
    <property type="term" value="P:rRNA processing"/>
    <property type="evidence" value="ECO:0007669"/>
    <property type="project" value="InterPro"/>
</dbReference>
<feature type="transmembrane region" description="Helical" evidence="3">
    <location>
        <begin position="825"/>
        <end position="846"/>
    </location>
</feature>
<dbReference type="PANTHER" id="PTHR46910:SF25">
    <property type="entry name" value="ABC-TRANSPORTER-REGULATING TRANSCRIPTION FACTOR"/>
    <property type="match status" value="1"/>
</dbReference>
<reference evidence="5 6" key="1">
    <citation type="submission" date="2019-06" db="EMBL/GenBank/DDBJ databases">
        <title>A chromosomal-level reference genome of Carpinus fangiana (Coryloideae, Betulaceae).</title>
        <authorList>
            <person name="Yang X."/>
            <person name="Wang Z."/>
            <person name="Zhang L."/>
            <person name="Hao G."/>
            <person name="Liu J."/>
            <person name="Yang Y."/>
        </authorList>
    </citation>
    <scope>NUCLEOTIDE SEQUENCE [LARGE SCALE GENOMIC DNA]</scope>
    <source>
        <strain evidence="5">Cfa_2016G</strain>
        <tissue evidence="5">Leaf</tissue>
    </source>
</reference>
<evidence type="ECO:0000256" key="2">
    <source>
        <dbReference type="SAM" id="MobiDB-lite"/>
    </source>
</evidence>
<keyword evidence="3" id="KW-1133">Transmembrane helix</keyword>
<comment type="caution">
    <text evidence="5">The sequence shown here is derived from an EMBL/GenBank/DDBJ whole genome shotgun (WGS) entry which is preliminary data.</text>
</comment>
<dbReference type="GO" id="GO:0003700">
    <property type="term" value="F:DNA-binding transcription factor activity"/>
    <property type="evidence" value="ECO:0007669"/>
    <property type="project" value="InterPro"/>
</dbReference>
<dbReference type="GO" id="GO:0003677">
    <property type="term" value="F:DNA binding"/>
    <property type="evidence" value="ECO:0007669"/>
    <property type="project" value="InterPro"/>
</dbReference>
<dbReference type="PANTHER" id="PTHR46910">
    <property type="entry name" value="TRANSCRIPTION FACTOR PDR1"/>
    <property type="match status" value="1"/>
</dbReference>
<name>A0A5N6KTI5_9ROSI</name>
<feature type="compositionally biased region" description="Low complexity" evidence="2">
    <location>
        <begin position="364"/>
        <end position="378"/>
    </location>
</feature>
<feature type="region of interest" description="Disordered" evidence="2">
    <location>
        <begin position="1"/>
        <end position="29"/>
    </location>
</feature>
<dbReference type="OrthoDB" id="4456959at2759"/>
<feature type="region of interest" description="Disordered" evidence="2">
    <location>
        <begin position="904"/>
        <end position="944"/>
    </location>
</feature>
<keyword evidence="3" id="KW-0472">Membrane</keyword>
<feature type="compositionally biased region" description="Basic and acidic residues" evidence="2">
    <location>
        <begin position="285"/>
        <end position="296"/>
    </location>
</feature>
<evidence type="ECO:0000256" key="1">
    <source>
        <dbReference type="ARBA" id="ARBA00023242"/>
    </source>
</evidence>
<evidence type="ECO:0000259" key="4">
    <source>
        <dbReference type="SMART" id="SM00906"/>
    </source>
</evidence>
<dbReference type="Proteomes" id="UP000327013">
    <property type="component" value="Unassembled WGS sequence"/>
</dbReference>
<evidence type="ECO:0000256" key="3">
    <source>
        <dbReference type="SAM" id="Phobius"/>
    </source>
</evidence>
<dbReference type="Pfam" id="PF10153">
    <property type="entry name" value="Efg1"/>
    <property type="match status" value="1"/>
</dbReference>
<protein>
    <recommendedName>
        <fullName evidence="4">Xylanolytic transcriptional activator regulatory domain-containing protein</fullName>
    </recommendedName>
</protein>
<dbReference type="GO" id="GO:0008270">
    <property type="term" value="F:zinc ion binding"/>
    <property type="evidence" value="ECO:0007669"/>
    <property type="project" value="InterPro"/>
</dbReference>
<dbReference type="SMART" id="SM00906">
    <property type="entry name" value="Fungal_trans"/>
    <property type="match status" value="1"/>
</dbReference>
<keyword evidence="1" id="KW-0539">Nucleus</keyword>
<dbReference type="CDD" id="cd12148">
    <property type="entry name" value="fungal_TF_MHR"/>
    <property type="match status" value="1"/>
</dbReference>
<dbReference type="InterPro" id="IPR007219">
    <property type="entry name" value="XnlR_reg_dom"/>
</dbReference>
<keyword evidence="3" id="KW-0812">Transmembrane</keyword>
<dbReference type="InterPro" id="IPR019310">
    <property type="entry name" value="Efg1"/>
</dbReference>
<gene>
    <name evidence="5" type="ORF">FH972_022650</name>
</gene>
<evidence type="ECO:0000313" key="6">
    <source>
        <dbReference type="Proteomes" id="UP000327013"/>
    </source>
</evidence>
<dbReference type="Pfam" id="PF04082">
    <property type="entry name" value="Fungal_trans"/>
    <property type="match status" value="1"/>
</dbReference>
<proteinExistence type="predicted"/>
<feature type="domain" description="Xylanolytic transcriptional activator regulatory" evidence="4">
    <location>
        <begin position="594"/>
        <end position="667"/>
    </location>
</feature>
<sequence>MPELWKKTQPRGNPISRRTNKPRSENKPAINPIKKRIRDLNRLLEHKETLPADVRLNYERELASCKHDVENAQRAINRSRMIQKYHMVRFFERKKATKLLKRARTRLANAETPEEQKLQQDAAHAYEVDLNYTLYHPLHMVYTSLYADTKKTKEPEAASGANRDRVMWRVVEQAMASGRLQDLREGKLEGYRDTTPSPSEGMGKNVGKATPTMEAVCRPTSTPPTASAGTTMPTPTTPSAAASPAPATCAAARRSSATGSCRPAHTARTTRPNASSPTSRRSGTRPREGLENRLGRMEHLLRLSGLLGEDEEGAETDLGTLEQRLAQAANDRGSESSPVARLSNSLPPVSRTPKETSRQGTPKASQVSSPQSASGSPATTQDANKERRQSSEVEALQEMMDSLVTNRHGETRFIGSSSGFSIFSPKGIAWVQEKSGGDDSFQKLIQRMAAEDNKWFHWKPEIFGDIFARRTYMPLPPREECMSLLTLYFDTFNRVFPLYHHDTFFYLADKQYTDDPYEGSGWWASLNVCLAVAYRMRELRNMERLEMEAKGWQYFKNALAVQPELELRNTDLFSIQALLGMALYLTGTPNPQPSFILVASAIRLSHSVGLHKKSSGYGLNATEIEQRKRVFWIGYMMDKDISLRSGRPPCINDDDWNIDLPSEDPEDHLGDVPLADGSSKINLFRKLCEFAVIQGKVYNQLYSVKASRQTDGDLLNTIGELDAELEKWKDEIPIDFRPEHEIKACSENLVIQIVVLHFSYYNCVTTVHRMSIHHGYWSSRLSNYAIQGLNARPLNPRVFSSAALCVQAARASINLIRYIPAGDYAIVWLVIYYPVSSLLALFANILQNPLDARARSDLKLISVVVDFLAQVHSEDSTGSIGRMYAISEEFKRIAGVVLDKTEKELNTRQKRKQERERERVERMQRKQRQPYEPDTKTAREVRRSAPDALNVPARSIDGGSSATTTPIRPVFNEDMQQGTPMFDMNTMGNQQFTPQTAQMQWNYPENGAFSNDIPNAMSPDSADFNFVMPGMEGSQAHGDSFNQNSFQQPFVPQDLWNMPMTFEWDWASMGGNPLDEMARQQ</sequence>
<organism evidence="5 6">
    <name type="scientific">Carpinus fangiana</name>
    <dbReference type="NCBI Taxonomy" id="176857"/>
    <lineage>
        <taxon>Eukaryota</taxon>
        <taxon>Viridiplantae</taxon>
        <taxon>Streptophyta</taxon>
        <taxon>Embryophyta</taxon>
        <taxon>Tracheophyta</taxon>
        <taxon>Spermatophyta</taxon>
        <taxon>Magnoliopsida</taxon>
        <taxon>eudicotyledons</taxon>
        <taxon>Gunneridae</taxon>
        <taxon>Pentapetalae</taxon>
        <taxon>rosids</taxon>
        <taxon>fabids</taxon>
        <taxon>Fagales</taxon>
        <taxon>Betulaceae</taxon>
        <taxon>Carpinus</taxon>
    </lineage>
</organism>
<dbReference type="AlphaFoldDB" id="A0A5N6KTI5"/>
<feature type="region of interest" description="Disordered" evidence="2">
    <location>
        <begin position="327"/>
        <end position="394"/>
    </location>
</feature>
<evidence type="ECO:0000313" key="5">
    <source>
        <dbReference type="EMBL" id="KAB8343056.1"/>
    </source>
</evidence>
<feature type="region of interest" description="Disordered" evidence="2">
    <location>
        <begin position="184"/>
        <end position="296"/>
    </location>
</feature>
<accession>A0A5N6KTI5</accession>
<dbReference type="InterPro" id="IPR050987">
    <property type="entry name" value="AtrR-like"/>
</dbReference>
<feature type="compositionally biased region" description="Low complexity" evidence="2">
    <location>
        <begin position="219"/>
        <end position="261"/>
    </location>
</feature>
<dbReference type="GO" id="GO:0006351">
    <property type="term" value="P:DNA-templated transcription"/>
    <property type="evidence" value="ECO:0007669"/>
    <property type="project" value="InterPro"/>
</dbReference>